<feature type="transmembrane region" description="Helical" evidence="1">
    <location>
        <begin position="150"/>
        <end position="170"/>
    </location>
</feature>
<keyword evidence="3" id="KW-1185">Reference proteome</keyword>
<name>A0ABY7M2L4_9MOLU</name>
<protein>
    <recommendedName>
        <fullName evidence="4">DUF2975 domain-containing protein</fullName>
    </recommendedName>
</protein>
<gene>
    <name evidence="2" type="ORF">O7R10_00800</name>
</gene>
<keyword evidence="1" id="KW-1133">Transmembrane helix</keyword>
<feature type="transmembrane region" description="Helical" evidence="1">
    <location>
        <begin position="117"/>
        <end position="138"/>
    </location>
</feature>
<evidence type="ECO:0008006" key="4">
    <source>
        <dbReference type="Google" id="ProtNLM"/>
    </source>
</evidence>
<reference evidence="2" key="1">
    <citation type="submission" date="2022-12" db="EMBL/GenBank/DDBJ databases">
        <title>Genomic Characterization of Candidatus Phytoplasma sacchari in China.</title>
        <authorList>
            <person name="Zhang R.-Y."/>
        </authorList>
    </citation>
    <scope>NUCLEOTIDE SEQUENCE [LARGE SCALE GENOMIC DNA]</scope>
    <source>
        <strain evidence="2">SCWL1</strain>
    </source>
</reference>
<evidence type="ECO:0000313" key="3">
    <source>
        <dbReference type="Proteomes" id="UP001210120"/>
    </source>
</evidence>
<evidence type="ECO:0000256" key="1">
    <source>
        <dbReference type="SAM" id="Phobius"/>
    </source>
</evidence>
<feature type="transmembrane region" description="Helical" evidence="1">
    <location>
        <begin position="18"/>
        <end position="40"/>
    </location>
</feature>
<sequence>MEKIENNLLEKRKKINAIFVKSFIVTFLIYYFCIVLFMFINFCFKIELKNEGFFIKVKEFIKQEELRNLKFISSIFLIATFLYSVLFKLAAKRFNLVRKVVNHVFKFKLEKLTKSQMIKVSMFSLVVYYSLFLIIVYLFENIKIFKENSIILSILAFVVTIILYLLNFLINYNTMMEQKKIKEKK</sequence>
<dbReference type="EMBL" id="CP115156">
    <property type="protein sequence ID" value="WBL31587.1"/>
    <property type="molecule type" value="Genomic_DNA"/>
</dbReference>
<evidence type="ECO:0000313" key="2">
    <source>
        <dbReference type="EMBL" id="WBL31587.1"/>
    </source>
</evidence>
<dbReference type="Proteomes" id="UP001210120">
    <property type="component" value="Chromosome"/>
</dbReference>
<keyword evidence="1" id="KW-0472">Membrane</keyword>
<feature type="transmembrane region" description="Helical" evidence="1">
    <location>
        <begin position="71"/>
        <end position="91"/>
    </location>
</feature>
<organism evidence="2 3">
    <name type="scientific">Candidatus Phytoplasma sacchari</name>
    <dbReference type="NCBI Taxonomy" id="2609813"/>
    <lineage>
        <taxon>Bacteria</taxon>
        <taxon>Bacillati</taxon>
        <taxon>Mycoplasmatota</taxon>
        <taxon>Mollicutes</taxon>
        <taxon>Acholeplasmatales</taxon>
        <taxon>Acholeplasmataceae</taxon>
        <taxon>Candidatus Phytoplasma</taxon>
        <taxon>16SrXI (Rice yellow dwarf group)</taxon>
    </lineage>
</organism>
<accession>A0ABY7M2L4</accession>
<keyword evidence="1" id="KW-0812">Transmembrane</keyword>
<proteinExistence type="predicted"/>